<feature type="domain" description="CHAT" evidence="2">
    <location>
        <begin position="539"/>
        <end position="808"/>
    </location>
</feature>
<dbReference type="InterPro" id="IPR011990">
    <property type="entry name" value="TPR-like_helical_dom_sf"/>
</dbReference>
<organism evidence="3 4">
    <name type="scientific">Leptolyngbya cf. ectocarpi LEGE 11479</name>
    <dbReference type="NCBI Taxonomy" id="1828722"/>
    <lineage>
        <taxon>Bacteria</taxon>
        <taxon>Bacillati</taxon>
        <taxon>Cyanobacteriota</taxon>
        <taxon>Cyanophyceae</taxon>
        <taxon>Leptolyngbyales</taxon>
        <taxon>Leptolyngbyaceae</taxon>
        <taxon>Leptolyngbya group</taxon>
        <taxon>Leptolyngbya</taxon>
    </lineage>
</organism>
<sequence>MQLIERGRSAYQTQQIDQAIAAWQAAAQQFEQQGDPLQQALALSYLSMAYQYRGDWPQAEATIAHSLEQVSQWQAQAKKSSHTDRALIIQGQVFNTRGALQFSQGSLSMALQSWQRAGEYYQQAGDIQRYTGSLINRAWTLQGLGYFLKARERLDQIEAQLDQATSEIKVLGLHSLGDTLLAIGDLETAETVYKEGLQVAQNQSLAQQQAPLLLSLGRLAQRQQQPDAALTYYRQAAAATSDVLQQAQVQVDEYGLLVATESWSAAETLAKRLPAQLKALPPSRASLYTQARFAHQLIQSGRAGSVQMAAELLGTTVQQSQSLGDRYAEAYAMGYLGNAYEVTQQWDSAKDLTKEALLIAQMLNANDIAYQWQWQLGRILKVQDKTEGAIAAYKTAFQSLQSLRYDLAAIAPDQQFSFRESVEPVYREYVDLLLSPDAGPDRLKQAREVIESLQIAELNNFFQSACIEGQAVALDEVEQTNAAVIYPIMLRDRIEVIVSLPDQALQHHSVPVSHDQVDAALSRLRRQMIRPFFTPATTAAGEVVYNWLIRPIESDLHQSGVETLVFVLDGGLRSVPMSVLYSGEHYLIEDYSVALTPGLQLIAPRPLQQQGFETLAGGLTASRYGFSALENVRLELEKIEETVPSQVLLDENFTSEALREKVEALPYPIVHLATHGQFSSRAEDTFILAWDRPLNVNEISSILRTGDQTRQTPIEMLILSACQTAAGDDQAALGLAGVAVRAGARSTIASLWNLDDASGALLVGNLYESLVNPDTSKAEALRQAQLALLHDPDYRAPYFWAAFVLVGNWL</sequence>
<evidence type="ECO:0000313" key="3">
    <source>
        <dbReference type="EMBL" id="MBE9068805.1"/>
    </source>
</evidence>
<gene>
    <name evidence="3" type="ORF">IQ260_19350</name>
</gene>
<evidence type="ECO:0000256" key="1">
    <source>
        <dbReference type="SAM" id="Coils"/>
    </source>
</evidence>
<dbReference type="PANTHER" id="PTHR10098:SF112">
    <property type="entry name" value="SLR0380 PROTEIN"/>
    <property type="match status" value="1"/>
</dbReference>
<keyword evidence="4" id="KW-1185">Reference proteome</keyword>
<dbReference type="SUPFAM" id="SSF48452">
    <property type="entry name" value="TPR-like"/>
    <property type="match status" value="3"/>
</dbReference>
<reference evidence="3" key="1">
    <citation type="submission" date="2020-10" db="EMBL/GenBank/DDBJ databases">
        <authorList>
            <person name="Castelo-Branco R."/>
            <person name="Eusebio N."/>
            <person name="Adriana R."/>
            <person name="Vieira A."/>
            <person name="Brugerolle De Fraissinette N."/>
            <person name="Rezende De Castro R."/>
            <person name="Schneider M.P."/>
            <person name="Vasconcelos V."/>
            <person name="Leao P.N."/>
        </authorList>
    </citation>
    <scope>NUCLEOTIDE SEQUENCE</scope>
    <source>
        <strain evidence="3">LEGE 11479</strain>
    </source>
</reference>
<protein>
    <submittedName>
        <fullName evidence="3">CHAT domain-containing protein</fullName>
    </submittedName>
</protein>
<dbReference type="Proteomes" id="UP000615026">
    <property type="component" value="Unassembled WGS sequence"/>
</dbReference>
<evidence type="ECO:0000313" key="4">
    <source>
        <dbReference type="Proteomes" id="UP000615026"/>
    </source>
</evidence>
<dbReference type="EMBL" id="JADEXP010000203">
    <property type="protein sequence ID" value="MBE9068805.1"/>
    <property type="molecule type" value="Genomic_DNA"/>
</dbReference>
<name>A0A928ZWQ3_LEPEC</name>
<proteinExistence type="predicted"/>
<dbReference type="InterPro" id="IPR024983">
    <property type="entry name" value="CHAT_dom"/>
</dbReference>
<dbReference type="PANTHER" id="PTHR10098">
    <property type="entry name" value="RAPSYN-RELATED"/>
    <property type="match status" value="1"/>
</dbReference>
<dbReference type="SMART" id="SM00028">
    <property type="entry name" value="TPR"/>
    <property type="match status" value="7"/>
</dbReference>
<comment type="caution">
    <text evidence="3">The sequence shown here is derived from an EMBL/GenBank/DDBJ whole genome shotgun (WGS) entry which is preliminary data.</text>
</comment>
<accession>A0A928ZWQ3</accession>
<dbReference type="InterPro" id="IPR019734">
    <property type="entry name" value="TPR_rpt"/>
</dbReference>
<dbReference type="Gene3D" id="1.25.40.10">
    <property type="entry name" value="Tetratricopeptide repeat domain"/>
    <property type="match status" value="3"/>
</dbReference>
<dbReference type="Pfam" id="PF13424">
    <property type="entry name" value="TPR_12"/>
    <property type="match status" value="1"/>
</dbReference>
<dbReference type="Pfam" id="PF12770">
    <property type="entry name" value="CHAT"/>
    <property type="match status" value="1"/>
</dbReference>
<dbReference type="AlphaFoldDB" id="A0A928ZWQ3"/>
<evidence type="ECO:0000259" key="2">
    <source>
        <dbReference type="Pfam" id="PF12770"/>
    </source>
</evidence>
<keyword evidence="1" id="KW-0175">Coiled coil</keyword>
<feature type="coiled-coil region" evidence="1">
    <location>
        <begin position="147"/>
        <end position="174"/>
    </location>
</feature>